<name>A0A4R1Q0D7_9FIRM</name>
<keyword evidence="1" id="KW-0560">Oxidoreductase</keyword>
<evidence type="ECO:0000259" key="3">
    <source>
        <dbReference type="Pfam" id="PF08240"/>
    </source>
</evidence>
<comment type="caution">
    <text evidence="4">The sequence shown here is derived from an EMBL/GenBank/DDBJ whole genome shotgun (WGS) entry which is preliminary data.</text>
</comment>
<evidence type="ECO:0000259" key="2">
    <source>
        <dbReference type="Pfam" id="PF00107"/>
    </source>
</evidence>
<dbReference type="OrthoDB" id="1674659at2"/>
<dbReference type="PANTHER" id="PTHR43401:SF2">
    <property type="entry name" value="L-THREONINE 3-DEHYDROGENASE"/>
    <property type="match status" value="1"/>
</dbReference>
<dbReference type="InterPro" id="IPR036291">
    <property type="entry name" value="NAD(P)-bd_dom_sf"/>
</dbReference>
<dbReference type="InterPro" id="IPR050129">
    <property type="entry name" value="Zn_alcohol_dh"/>
</dbReference>
<dbReference type="EMBL" id="SLUI01000007">
    <property type="protein sequence ID" value="TCL36773.1"/>
    <property type="molecule type" value="Genomic_DNA"/>
</dbReference>
<proteinExistence type="predicted"/>
<accession>A0A4R1Q0D7</accession>
<dbReference type="Proteomes" id="UP000295063">
    <property type="component" value="Unassembled WGS sequence"/>
</dbReference>
<organism evidence="4 5">
    <name type="scientific">Anaerospora hongkongensis</name>
    <dbReference type="NCBI Taxonomy" id="244830"/>
    <lineage>
        <taxon>Bacteria</taxon>
        <taxon>Bacillati</taxon>
        <taxon>Bacillota</taxon>
        <taxon>Negativicutes</taxon>
        <taxon>Selenomonadales</taxon>
        <taxon>Sporomusaceae</taxon>
        <taxon>Anaerospora</taxon>
    </lineage>
</organism>
<gene>
    <name evidence="4" type="ORF">EV210_10735</name>
</gene>
<dbReference type="SUPFAM" id="SSF51735">
    <property type="entry name" value="NAD(P)-binding Rossmann-fold domains"/>
    <property type="match status" value="1"/>
</dbReference>
<dbReference type="Gene3D" id="3.90.180.10">
    <property type="entry name" value="Medium-chain alcohol dehydrogenases, catalytic domain"/>
    <property type="match status" value="1"/>
</dbReference>
<sequence length="337" mass="36166">MKAILYRGKEEIQYTELAKPSVGAGEALVKIAFAGICGSDMFIYTGTHPRAKAPLIMGHEFSGKIAALPQGYSGSLAVGDKVTINPLISCQHCTPCQTGNTHVCKTLGLTGIDTDGGFTEYAKVPVQQLVKLPGNMNMEHGAIVEPVAVAVHAIRSSALKIGDKVLVIGGGPIGVLVALAARHAGAENIIVIEPNEFRRNIITELGFTALPQPDHELIMNLTNSDGADIVFEAAGVQASMDAATKYCKIRGQIVIISSFKKAVYTDLLRVNFAELNLIGIRVYTQKDFAAAVELVEKYPEFAKVITHKYPLAEAQKGLDLMKQGADNLKVLLYPEHN</sequence>
<dbReference type="AlphaFoldDB" id="A0A4R1Q0D7"/>
<evidence type="ECO:0000256" key="1">
    <source>
        <dbReference type="ARBA" id="ARBA00023002"/>
    </source>
</evidence>
<dbReference type="Pfam" id="PF08240">
    <property type="entry name" value="ADH_N"/>
    <property type="match status" value="1"/>
</dbReference>
<dbReference type="InterPro" id="IPR013154">
    <property type="entry name" value="ADH-like_N"/>
</dbReference>
<protein>
    <submittedName>
        <fullName evidence="4">2-desacetyl-2-hydroxyethyl bacteriochlorophyllide A dehydrogenase</fullName>
    </submittedName>
</protein>
<feature type="domain" description="Alcohol dehydrogenase-like C-terminal" evidence="2">
    <location>
        <begin position="172"/>
        <end position="296"/>
    </location>
</feature>
<dbReference type="Gene3D" id="3.40.50.720">
    <property type="entry name" value="NAD(P)-binding Rossmann-like Domain"/>
    <property type="match status" value="1"/>
</dbReference>
<dbReference type="Pfam" id="PF00107">
    <property type="entry name" value="ADH_zinc_N"/>
    <property type="match status" value="1"/>
</dbReference>
<dbReference type="InterPro" id="IPR013149">
    <property type="entry name" value="ADH-like_C"/>
</dbReference>
<keyword evidence="5" id="KW-1185">Reference proteome</keyword>
<feature type="domain" description="Alcohol dehydrogenase-like N-terminal" evidence="3">
    <location>
        <begin position="23"/>
        <end position="133"/>
    </location>
</feature>
<reference evidence="4 5" key="1">
    <citation type="submission" date="2019-03" db="EMBL/GenBank/DDBJ databases">
        <title>Genomic Encyclopedia of Type Strains, Phase IV (KMG-IV): sequencing the most valuable type-strain genomes for metagenomic binning, comparative biology and taxonomic classification.</title>
        <authorList>
            <person name="Goeker M."/>
        </authorList>
    </citation>
    <scope>NUCLEOTIDE SEQUENCE [LARGE SCALE GENOMIC DNA]</scope>
    <source>
        <strain evidence="4 5">DSM 15969</strain>
    </source>
</reference>
<dbReference type="PANTHER" id="PTHR43401">
    <property type="entry name" value="L-THREONINE 3-DEHYDROGENASE"/>
    <property type="match status" value="1"/>
</dbReference>
<evidence type="ECO:0000313" key="4">
    <source>
        <dbReference type="EMBL" id="TCL36773.1"/>
    </source>
</evidence>
<evidence type="ECO:0000313" key="5">
    <source>
        <dbReference type="Proteomes" id="UP000295063"/>
    </source>
</evidence>
<dbReference type="InterPro" id="IPR011032">
    <property type="entry name" value="GroES-like_sf"/>
</dbReference>
<dbReference type="GO" id="GO:0016491">
    <property type="term" value="F:oxidoreductase activity"/>
    <property type="evidence" value="ECO:0007669"/>
    <property type="project" value="UniProtKB-KW"/>
</dbReference>
<dbReference type="SUPFAM" id="SSF50129">
    <property type="entry name" value="GroES-like"/>
    <property type="match status" value="1"/>
</dbReference>
<dbReference type="RefSeq" id="WP_132080204.1">
    <property type="nucleotide sequence ID" value="NZ_SLUI01000007.1"/>
</dbReference>